<dbReference type="Gene3D" id="3.60.40.10">
    <property type="entry name" value="PPM-type phosphatase domain"/>
    <property type="match status" value="1"/>
</dbReference>
<dbReference type="InterPro" id="IPR036457">
    <property type="entry name" value="PPM-type-like_dom_sf"/>
</dbReference>
<evidence type="ECO:0000313" key="3">
    <source>
        <dbReference type="Proteomes" id="UP000321199"/>
    </source>
</evidence>
<evidence type="ECO:0000259" key="1">
    <source>
        <dbReference type="PROSITE" id="PS51746"/>
    </source>
</evidence>
<dbReference type="GO" id="GO:0004722">
    <property type="term" value="F:protein serine/threonine phosphatase activity"/>
    <property type="evidence" value="ECO:0007669"/>
    <property type="project" value="InterPro"/>
</dbReference>
<gene>
    <name evidence="2" type="ORF">FOZ74_08095</name>
</gene>
<organism evidence="2 3">
    <name type="scientific">Comamonas flocculans</name>
    <dbReference type="NCBI Taxonomy" id="2597701"/>
    <lineage>
        <taxon>Bacteria</taxon>
        <taxon>Pseudomonadati</taxon>
        <taxon>Pseudomonadota</taxon>
        <taxon>Betaproteobacteria</taxon>
        <taxon>Burkholderiales</taxon>
        <taxon>Comamonadaceae</taxon>
        <taxon>Comamonas</taxon>
    </lineage>
</organism>
<keyword evidence="3" id="KW-1185">Reference proteome</keyword>
<dbReference type="CDD" id="cd00143">
    <property type="entry name" value="PP2Cc"/>
    <property type="match status" value="1"/>
</dbReference>
<dbReference type="InterPro" id="IPR001932">
    <property type="entry name" value="PPM-type_phosphatase-like_dom"/>
</dbReference>
<accession>A0A5B8RWF3</accession>
<dbReference type="SMART" id="SM00332">
    <property type="entry name" value="PP2Cc"/>
    <property type="match status" value="1"/>
</dbReference>
<dbReference type="InterPro" id="IPR015655">
    <property type="entry name" value="PP2C"/>
</dbReference>
<dbReference type="RefSeq" id="WP_146912585.1">
    <property type="nucleotide sequence ID" value="NZ_CP042344.1"/>
</dbReference>
<dbReference type="OrthoDB" id="9801841at2"/>
<protein>
    <submittedName>
        <fullName evidence="2">Stp1/IreP family PP2C-type Ser/Thr phosphatase</fullName>
    </submittedName>
</protein>
<dbReference type="SUPFAM" id="SSF81606">
    <property type="entry name" value="PP2C-like"/>
    <property type="match status" value="1"/>
</dbReference>
<evidence type="ECO:0000313" key="2">
    <source>
        <dbReference type="EMBL" id="QEA12992.1"/>
    </source>
</evidence>
<dbReference type="KEGG" id="cof:FOZ74_08095"/>
<reference evidence="2 3" key="1">
    <citation type="submission" date="2019-07" db="EMBL/GenBank/DDBJ databases">
        <title>Complete genome sequence of Comamonas sp. NLF 7-7 isolated from livestock.</title>
        <authorList>
            <person name="Kim D.H."/>
            <person name="Kim J.G."/>
        </authorList>
    </citation>
    <scope>NUCLEOTIDE SEQUENCE [LARGE SCALE GENOMIC DNA]</scope>
    <source>
        <strain evidence="2 3">NLF 7-7</strain>
    </source>
</reference>
<dbReference type="EMBL" id="CP042344">
    <property type="protein sequence ID" value="QEA12992.1"/>
    <property type="molecule type" value="Genomic_DNA"/>
</dbReference>
<dbReference type="SMART" id="SM00331">
    <property type="entry name" value="PP2C_SIG"/>
    <property type="match status" value="1"/>
</dbReference>
<dbReference type="Proteomes" id="UP000321199">
    <property type="component" value="Chromosome"/>
</dbReference>
<dbReference type="PANTHER" id="PTHR47992">
    <property type="entry name" value="PROTEIN PHOSPHATASE"/>
    <property type="match status" value="1"/>
</dbReference>
<dbReference type="Pfam" id="PF13672">
    <property type="entry name" value="PP2C_2"/>
    <property type="match status" value="1"/>
</dbReference>
<dbReference type="NCBIfam" id="NF033484">
    <property type="entry name" value="Stp1_PP2C_phos"/>
    <property type="match status" value="1"/>
</dbReference>
<name>A0A5B8RWF3_9BURK</name>
<sequence length="261" mass="28152">MPLPLTYEFCARTDTGRVRSNNEDSVAVSRDARMVIVADGMGGYNAGEVASVMAVQILNRELRNRLVAAGGAADGELVREMLATGVERANAAIYQAAKAHAHYAGMGTTLVAGLFGDERVIIGHIGDSRAYLLRGRRLSRLTRDHTWLQEQVDKGVMTPQQAQRSGMRSLLTRAIGVDPRVRLEINEFPVQDADLFLFCSDGLTDSIDDAELAILLRDPLPLPRLAERLIQQGNALGGRDNISVLLVRAIEPGAAAPGDPG</sequence>
<feature type="domain" description="PPM-type phosphatase" evidence="1">
    <location>
        <begin position="8"/>
        <end position="249"/>
    </location>
</feature>
<dbReference type="PROSITE" id="PS51746">
    <property type="entry name" value="PPM_2"/>
    <property type="match status" value="1"/>
</dbReference>
<dbReference type="AlphaFoldDB" id="A0A5B8RWF3"/>
<proteinExistence type="predicted"/>